<dbReference type="VEuPathDB" id="TriTrypDB:TcIL3000_4_680"/>
<dbReference type="EMBL" id="HE575317">
    <property type="protein sequence ID" value="CCC89984.1"/>
    <property type="molecule type" value="Genomic_DNA"/>
</dbReference>
<reference evidence="1" key="1">
    <citation type="journal article" date="2012" name="Proc. Natl. Acad. Sci. U.S.A.">
        <title>Antigenic diversity is generated by distinct evolutionary mechanisms in African trypanosome species.</title>
        <authorList>
            <person name="Jackson A.P."/>
            <person name="Berry A."/>
            <person name="Aslett M."/>
            <person name="Allison H.C."/>
            <person name="Burton P."/>
            <person name="Vavrova-Anderson J."/>
            <person name="Brown R."/>
            <person name="Browne H."/>
            <person name="Corton N."/>
            <person name="Hauser H."/>
            <person name="Gamble J."/>
            <person name="Gilderthorp R."/>
            <person name="Marcello L."/>
            <person name="McQuillan J."/>
            <person name="Otto T.D."/>
            <person name="Quail M.A."/>
            <person name="Sanders M.J."/>
            <person name="van Tonder A."/>
            <person name="Ginger M.L."/>
            <person name="Field M.C."/>
            <person name="Barry J.D."/>
            <person name="Hertz-Fowler C."/>
            <person name="Berriman M."/>
        </authorList>
    </citation>
    <scope>NUCLEOTIDE SEQUENCE</scope>
    <source>
        <strain evidence="1">IL3000</strain>
    </source>
</reference>
<dbReference type="AlphaFoldDB" id="G0UKS9"/>
<protein>
    <submittedName>
        <fullName evidence="1">Uncharacterized protein</fullName>
    </submittedName>
</protein>
<proteinExistence type="predicted"/>
<gene>
    <name evidence="1" type="ORF">TCIL3000_4_680</name>
</gene>
<organism evidence="1">
    <name type="scientific">Trypanosoma congolense (strain IL3000)</name>
    <dbReference type="NCBI Taxonomy" id="1068625"/>
    <lineage>
        <taxon>Eukaryota</taxon>
        <taxon>Discoba</taxon>
        <taxon>Euglenozoa</taxon>
        <taxon>Kinetoplastea</taxon>
        <taxon>Metakinetoplastina</taxon>
        <taxon>Trypanosomatida</taxon>
        <taxon>Trypanosomatidae</taxon>
        <taxon>Trypanosoma</taxon>
        <taxon>Nannomonas</taxon>
    </lineage>
</organism>
<sequence length="1084" mass="122088">MRCSAVSWCWNRLLGQWKKYLDGEVLARQDALLLMGRTVREVQRGRQEQRISFLATRGHSVAVWKVLDRQRTAWKDCLALFEIQIASFSPLRRSFLEGCLVAFPKLWKRLSYAMLSAWHPEEKFLAVYTQLMASETIVQFISIVSAAIREQPQLGGILPVSHLVLLRCYELGKAQPETALSCCRIVALAKPELLSRAEREELAFGYAMLFAFRDQWGVALSVLNASREVRPSAKRLFWLHISRMGQWVKAVQCHETLEPSFITSAIEHASHWSYALRVYEQWKTHDAAQALIARKDVIDTIGWEASLCLCRLSGIRSYGLLRPVLSAIPDNHPQRMQLLSNAIRVTEESMYAGTLTRRAFQFVKRGKWMDAIGLLCGCRYFDVALPIVPYAPKGAVLPHELLSFEEAVCRMKLPSSPKDVLSFEDQMAAALCRKWRHVGTLPTNARLKSLMLARGVLHHLADSPGVKENGEVQCFTFQSGELSRLVCLAAGSKTQQYFRQVIPRELHEHHFGSRRVEGQFVTSQKYEAFLTAGAVVVDGEGCNSLCAMVVEHLRACGNLTGETFIRELSRCLAAGRIQLPLVCRHELSLAVLRAAFHFHRLDSTLTARIALTTPSHYLAARPDALGSCVNALLLTGKWERAISLARKAEPPNPHSIAALAYVAPRPVALATLKVLWRANPQDRSTLLLQDLLHGDTRRAMDELRVSAPGVKAARGKNDVQWRRRVLGACCCLIRSSQSMLSVVREAGLSSFCALDVDEHGLQRLIHVLPWEKALTAISDADGNNEVVDEHWVLTVCVKPQIPAEAVGKGVSLFRYSALLNTVLVYHQSVEQKALQAAIKAVARYQEVVLTDYNADKIYLRTLVTLLRGVLQRFDDDEWKTTSPWLVVRRVFNQAVETLEMTQMGRDARRCLPASLREDKPLHAFLIIGFFYHEMSRSLQIPILASITSKLLGVAARETRDFMAALYFFKCLKQPTNHERSLLVFALRDVSDAMSLLMTAGRFVHPRPEQVLVWSDSARGSERWMLSIELLSQSPPPLEKLVELCQGWSWAEALRTLELLRRIKGSSPEAETYSTLVRECHPSAR</sequence>
<evidence type="ECO:0000313" key="1">
    <source>
        <dbReference type="EMBL" id="CCC89984.1"/>
    </source>
</evidence>
<accession>G0UKS9</accession>
<name>G0UKS9_TRYCI</name>